<reference evidence="1 2" key="1">
    <citation type="submission" date="2020-08" db="EMBL/GenBank/DDBJ databases">
        <title>Genomic Encyclopedia of Type Strains, Phase IV (KMG-IV): sequencing the most valuable type-strain genomes for metagenomic binning, comparative biology and taxonomic classification.</title>
        <authorList>
            <person name="Goeker M."/>
        </authorList>
    </citation>
    <scope>NUCLEOTIDE SEQUENCE [LARGE SCALE GENOMIC DNA]</scope>
    <source>
        <strain evidence="1 2">DSM 103737</strain>
    </source>
</reference>
<sequence>MQDLISVSDLHVINDEPRVLDLRLAEALGFERPRKIREIIERNRHELESFGTLAPRRRAQLRANGARHLVTEYHLNEPQALIVCMFSRTARAADVRRLLVEVFMAWRQGKTVPVKAHHRRPPARRWVDTELFCGWRGNGMCHIEMEVPDWFAEQVLDLYHRAPGQIARNC</sequence>
<gene>
    <name evidence="1" type="ORF">GGR16_002635</name>
</gene>
<name>A0A840BVS8_9HYPH</name>
<comment type="caution">
    <text evidence="1">The sequence shown here is derived from an EMBL/GenBank/DDBJ whole genome shotgun (WGS) entry which is preliminary data.</text>
</comment>
<proteinExistence type="predicted"/>
<dbReference type="EMBL" id="JACIEN010000003">
    <property type="protein sequence ID" value="MBB4017601.1"/>
    <property type="molecule type" value="Genomic_DNA"/>
</dbReference>
<evidence type="ECO:0000313" key="1">
    <source>
        <dbReference type="EMBL" id="MBB4017601.1"/>
    </source>
</evidence>
<dbReference type="Proteomes" id="UP000577362">
    <property type="component" value="Unassembled WGS sequence"/>
</dbReference>
<dbReference type="RefSeq" id="WP_183316905.1">
    <property type="nucleotide sequence ID" value="NZ_JACIEN010000003.1"/>
</dbReference>
<organism evidence="1 2">
    <name type="scientific">Chelatococcus caeni</name>
    <dbReference type="NCBI Taxonomy" id="1348468"/>
    <lineage>
        <taxon>Bacteria</taxon>
        <taxon>Pseudomonadati</taxon>
        <taxon>Pseudomonadota</taxon>
        <taxon>Alphaproteobacteria</taxon>
        <taxon>Hyphomicrobiales</taxon>
        <taxon>Chelatococcaceae</taxon>
        <taxon>Chelatococcus</taxon>
    </lineage>
</organism>
<evidence type="ECO:0000313" key="2">
    <source>
        <dbReference type="Proteomes" id="UP000577362"/>
    </source>
</evidence>
<protein>
    <submittedName>
        <fullName evidence="1">Uncharacterized protein</fullName>
    </submittedName>
</protein>
<accession>A0A840BVS8</accession>
<dbReference type="AlphaFoldDB" id="A0A840BVS8"/>
<keyword evidence="2" id="KW-1185">Reference proteome</keyword>